<dbReference type="Proteomes" id="UP000315471">
    <property type="component" value="Unassembled WGS sequence"/>
</dbReference>
<proteinExistence type="predicted"/>
<reference evidence="1 2" key="1">
    <citation type="submission" date="2019-02" db="EMBL/GenBank/DDBJ databases">
        <title>Deep-cultivation of Planctomycetes and their phenomic and genomic characterization uncovers novel biology.</title>
        <authorList>
            <person name="Wiegand S."/>
            <person name="Jogler M."/>
            <person name="Boedeker C."/>
            <person name="Pinto D."/>
            <person name="Vollmers J."/>
            <person name="Rivas-Marin E."/>
            <person name="Kohn T."/>
            <person name="Peeters S.H."/>
            <person name="Heuer A."/>
            <person name="Rast P."/>
            <person name="Oberbeckmann S."/>
            <person name="Bunk B."/>
            <person name="Jeske O."/>
            <person name="Meyerdierks A."/>
            <person name="Storesund J.E."/>
            <person name="Kallscheuer N."/>
            <person name="Luecker S."/>
            <person name="Lage O.M."/>
            <person name="Pohl T."/>
            <person name="Merkel B.J."/>
            <person name="Hornburger P."/>
            <person name="Mueller R.-W."/>
            <person name="Bruemmer F."/>
            <person name="Labrenz M."/>
            <person name="Spormann A.M."/>
            <person name="Op Den Camp H."/>
            <person name="Overmann J."/>
            <person name="Amann R."/>
            <person name="Jetten M.S.M."/>
            <person name="Mascher T."/>
            <person name="Medema M.H."/>
            <person name="Devos D.P."/>
            <person name="Kaster A.-K."/>
            <person name="Ovreas L."/>
            <person name="Rohde M."/>
            <person name="Galperin M.Y."/>
            <person name="Jogler C."/>
        </authorList>
    </citation>
    <scope>NUCLEOTIDE SEQUENCE [LARGE SCALE GENOMIC DNA]</scope>
    <source>
        <strain evidence="1 2">Q31b</strain>
    </source>
</reference>
<name>A0A5C6E8Q3_9BACT</name>
<evidence type="ECO:0000313" key="2">
    <source>
        <dbReference type="Proteomes" id="UP000315471"/>
    </source>
</evidence>
<sequence>MAIPRKSLGTLSNDRFLSVKVRQALCMAHGDLQKTSPADALVAPYAHFSFAFQC</sequence>
<gene>
    <name evidence="1" type="ORF">Q31b_01150</name>
</gene>
<dbReference type="AlphaFoldDB" id="A0A5C6E8Q3"/>
<protein>
    <submittedName>
        <fullName evidence="1">Uncharacterized protein</fullName>
    </submittedName>
</protein>
<accession>A0A5C6E8Q3</accession>
<keyword evidence="2" id="KW-1185">Reference proteome</keyword>
<organism evidence="1 2">
    <name type="scientific">Novipirellula aureliae</name>
    <dbReference type="NCBI Taxonomy" id="2527966"/>
    <lineage>
        <taxon>Bacteria</taxon>
        <taxon>Pseudomonadati</taxon>
        <taxon>Planctomycetota</taxon>
        <taxon>Planctomycetia</taxon>
        <taxon>Pirellulales</taxon>
        <taxon>Pirellulaceae</taxon>
        <taxon>Novipirellula</taxon>
    </lineage>
</organism>
<dbReference type="RefSeq" id="WP_197170702.1">
    <property type="nucleotide sequence ID" value="NZ_SJPY01000001.1"/>
</dbReference>
<evidence type="ECO:0000313" key="1">
    <source>
        <dbReference type="EMBL" id="TWU44944.1"/>
    </source>
</evidence>
<dbReference type="EMBL" id="SJPY01000001">
    <property type="protein sequence ID" value="TWU44944.1"/>
    <property type="molecule type" value="Genomic_DNA"/>
</dbReference>
<comment type="caution">
    <text evidence="1">The sequence shown here is derived from an EMBL/GenBank/DDBJ whole genome shotgun (WGS) entry which is preliminary data.</text>
</comment>